<dbReference type="PANTHER" id="PTHR31681">
    <property type="entry name" value="C2H2-LIKE ZINC FINGER PROTEIN"/>
    <property type="match status" value="1"/>
</dbReference>
<comment type="caution">
    <text evidence="3">The sequence shown here is derived from an EMBL/GenBank/DDBJ whole genome shotgun (WGS) entry which is preliminary data.</text>
</comment>
<reference evidence="3" key="2">
    <citation type="submission" date="2023-06" db="EMBL/GenBank/DDBJ databases">
        <authorList>
            <person name="Ma L."/>
            <person name="Liu K.-W."/>
            <person name="Li Z."/>
            <person name="Hsiao Y.-Y."/>
            <person name="Qi Y."/>
            <person name="Fu T."/>
            <person name="Tang G."/>
            <person name="Zhang D."/>
            <person name="Sun W.-H."/>
            <person name="Liu D.-K."/>
            <person name="Li Y."/>
            <person name="Chen G.-Z."/>
            <person name="Liu X.-D."/>
            <person name="Liao X.-Y."/>
            <person name="Jiang Y.-T."/>
            <person name="Yu X."/>
            <person name="Hao Y."/>
            <person name="Huang J."/>
            <person name="Zhao X.-W."/>
            <person name="Ke S."/>
            <person name="Chen Y.-Y."/>
            <person name="Wu W.-L."/>
            <person name="Hsu J.-L."/>
            <person name="Lin Y.-F."/>
            <person name="Huang M.-D."/>
            <person name="Li C.-Y."/>
            <person name="Huang L."/>
            <person name="Wang Z.-W."/>
            <person name="Zhao X."/>
            <person name="Zhong W.-Y."/>
            <person name="Peng D.-H."/>
            <person name="Ahmad S."/>
            <person name="Lan S."/>
            <person name="Zhang J.-S."/>
            <person name="Tsai W.-C."/>
            <person name="Van De Peer Y."/>
            <person name="Liu Z.-J."/>
        </authorList>
    </citation>
    <scope>NUCLEOTIDE SEQUENCE</scope>
    <source>
        <strain evidence="3">CP</strain>
        <tissue evidence="3">Leaves</tissue>
    </source>
</reference>
<gene>
    <name evidence="3" type="ORF">QJS10_CPA02g00497</name>
</gene>
<protein>
    <recommendedName>
        <fullName evidence="2">C2H2-type domain-containing protein</fullName>
    </recommendedName>
</protein>
<feature type="compositionally biased region" description="Basic residues" evidence="1">
    <location>
        <begin position="7"/>
        <end position="27"/>
    </location>
</feature>
<feature type="compositionally biased region" description="Pro residues" evidence="1">
    <location>
        <begin position="28"/>
        <end position="39"/>
    </location>
</feature>
<organism evidence="3 4">
    <name type="scientific">Acorus calamus</name>
    <name type="common">Sweet flag</name>
    <dbReference type="NCBI Taxonomy" id="4465"/>
    <lineage>
        <taxon>Eukaryota</taxon>
        <taxon>Viridiplantae</taxon>
        <taxon>Streptophyta</taxon>
        <taxon>Embryophyta</taxon>
        <taxon>Tracheophyta</taxon>
        <taxon>Spermatophyta</taxon>
        <taxon>Magnoliopsida</taxon>
        <taxon>Liliopsida</taxon>
        <taxon>Acoraceae</taxon>
        <taxon>Acorus</taxon>
    </lineage>
</organism>
<accession>A0AAV9FDC8</accession>
<feature type="compositionally biased region" description="Polar residues" evidence="1">
    <location>
        <begin position="86"/>
        <end position="98"/>
    </location>
</feature>
<dbReference type="Gene3D" id="3.90.228.10">
    <property type="match status" value="1"/>
</dbReference>
<keyword evidence="4" id="KW-1185">Reference proteome</keyword>
<feature type="region of interest" description="Disordered" evidence="1">
    <location>
        <begin position="86"/>
        <end position="117"/>
    </location>
</feature>
<dbReference type="InterPro" id="IPR013087">
    <property type="entry name" value="Znf_C2H2_type"/>
</dbReference>
<reference evidence="3" key="1">
    <citation type="journal article" date="2023" name="Nat. Commun.">
        <title>Diploid and tetraploid genomes of Acorus and the evolution of monocots.</title>
        <authorList>
            <person name="Ma L."/>
            <person name="Liu K.W."/>
            <person name="Li Z."/>
            <person name="Hsiao Y.Y."/>
            <person name="Qi Y."/>
            <person name="Fu T."/>
            <person name="Tang G.D."/>
            <person name="Zhang D."/>
            <person name="Sun W.H."/>
            <person name="Liu D.K."/>
            <person name="Li Y."/>
            <person name="Chen G.Z."/>
            <person name="Liu X.D."/>
            <person name="Liao X.Y."/>
            <person name="Jiang Y.T."/>
            <person name="Yu X."/>
            <person name="Hao Y."/>
            <person name="Huang J."/>
            <person name="Zhao X.W."/>
            <person name="Ke S."/>
            <person name="Chen Y.Y."/>
            <person name="Wu W.L."/>
            <person name="Hsu J.L."/>
            <person name="Lin Y.F."/>
            <person name="Huang M.D."/>
            <person name="Li C.Y."/>
            <person name="Huang L."/>
            <person name="Wang Z.W."/>
            <person name="Zhao X."/>
            <person name="Zhong W.Y."/>
            <person name="Peng D.H."/>
            <person name="Ahmad S."/>
            <person name="Lan S."/>
            <person name="Zhang J.S."/>
            <person name="Tsai W.C."/>
            <person name="Van de Peer Y."/>
            <person name="Liu Z.J."/>
        </authorList>
    </citation>
    <scope>NUCLEOTIDE SEQUENCE</scope>
    <source>
        <strain evidence="3">CP</strain>
    </source>
</reference>
<dbReference type="SUPFAM" id="SSF56399">
    <property type="entry name" value="ADP-ribosylation"/>
    <property type="match status" value="1"/>
</dbReference>
<dbReference type="AlphaFoldDB" id="A0AAV9FDC8"/>
<dbReference type="PANTHER" id="PTHR31681:SF3">
    <property type="entry name" value="OS04G0690100 PROTEIN"/>
    <property type="match status" value="1"/>
</dbReference>
<name>A0AAV9FDC8_ACOCL</name>
<evidence type="ECO:0000259" key="2">
    <source>
        <dbReference type="PROSITE" id="PS00028"/>
    </source>
</evidence>
<dbReference type="PROSITE" id="PS00028">
    <property type="entry name" value="ZINC_FINGER_C2H2_1"/>
    <property type="match status" value="1"/>
</dbReference>
<evidence type="ECO:0000313" key="3">
    <source>
        <dbReference type="EMBL" id="KAK1324006.1"/>
    </source>
</evidence>
<evidence type="ECO:0000256" key="1">
    <source>
        <dbReference type="SAM" id="MobiDB-lite"/>
    </source>
</evidence>
<evidence type="ECO:0000313" key="4">
    <source>
        <dbReference type="Proteomes" id="UP001180020"/>
    </source>
</evidence>
<dbReference type="EMBL" id="JAUJYO010000002">
    <property type="protein sequence ID" value="KAK1324006.1"/>
    <property type="molecule type" value="Genomic_DNA"/>
</dbReference>
<proteinExistence type="predicted"/>
<dbReference type="Proteomes" id="UP001180020">
    <property type="component" value="Unassembled WGS sequence"/>
</dbReference>
<sequence length="409" mass="45025">MAEEKKKNKKKSNPTRPTKRSNHRKPGRSPPPAPPPPPTWATLRALFTCKHHHHHHSPGVETKTKKSKRASAVVCSVSLCNLKDNTNTLQRPETSPTETCPKLVSAPPCNTSNRSSLNVTVSSSSASSSSLLTSSTNGGSSGGGSFRLRRFSGCYECHSVVEPLNGIFRDSSSLRSTVCACPHCGEVFMKSEILEIHQAVRHAVSELGPEDTSRNIVEIIFQSSWLKKQSLACKIDRILKVQNTQKTITKFEDYRDSIKAKSIKLSNKKYPRCIADGNELLRFHCTTFICSIGVDGSTNLCNSIPRCNLCSIIKNGFKTDGLGRICTTATSGRAHDSLPISSEEEKRAMIVCRVIAGRVKKGQESNEEFDSVSGVEGVYSNLDELFVFSPKAILPCFVKWEDKVQWAIE</sequence>
<feature type="domain" description="C2H2-type" evidence="2">
    <location>
        <begin position="179"/>
        <end position="202"/>
    </location>
</feature>
<feature type="region of interest" description="Disordered" evidence="1">
    <location>
        <begin position="1"/>
        <end position="41"/>
    </location>
</feature>